<feature type="chain" id="PRO_5032623685" evidence="4">
    <location>
        <begin position="21"/>
        <end position="265"/>
    </location>
</feature>
<dbReference type="RefSeq" id="WP_169158372.1">
    <property type="nucleotide sequence ID" value="NZ_JABBFW010000001.1"/>
</dbReference>
<dbReference type="GO" id="GO:0016020">
    <property type="term" value="C:membrane"/>
    <property type="evidence" value="ECO:0007669"/>
    <property type="project" value="InterPro"/>
</dbReference>
<evidence type="ECO:0000256" key="2">
    <source>
        <dbReference type="ARBA" id="ARBA00022729"/>
    </source>
</evidence>
<feature type="compositionally biased region" description="Pro residues" evidence="3">
    <location>
        <begin position="254"/>
        <end position="265"/>
    </location>
</feature>
<dbReference type="Pfam" id="PF04333">
    <property type="entry name" value="MlaA"/>
    <property type="match status" value="1"/>
</dbReference>
<name>A0A848F4Z7_9BURK</name>
<feature type="signal peptide" evidence="4">
    <location>
        <begin position="1"/>
        <end position="20"/>
    </location>
</feature>
<keyword evidence="5" id="KW-0449">Lipoprotein</keyword>
<feature type="compositionally biased region" description="Low complexity" evidence="3">
    <location>
        <begin position="244"/>
        <end position="253"/>
    </location>
</feature>
<reference evidence="5 6" key="1">
    <citation type="submission" date="2020-04" db="EMBL/GenBank/DDBJ databases">
        <title>Azohydromonas sp. isolated from soil.</title>
        <authorList>
            <person name="Dahal R.H."/>
        </authorList>
    </citation>
    <scope>NUCLEOTIDE SEQUENCE [LARGE SCALE GENOMIC DNA]</scope>
    <source>
        <strain evidence="5 6">G-1-1-14</strain>
    </source>
</reference>
<accession>A0A848F4Z7</accession>
<protein>
    <submittedName>
        <fullName evidence="5">VacJ family lipoprotein</fullName>
    </submittedName>
</protein>
<dbReference type="GO" id="GO:0120010">
    <property type="term" value="P:intermembrane phospholipid transfer"/>
    <property type="evidence" value="ECO:0007669"/>
    <property type="project" value="TreeGrafter"/>
</dbReference>
<comment type="similarity">
    <text evidence="1">Belongs to the MlaA family.</text>
</comment>
<dbReference type="InterPro" id="IPR007428">
    <property type="entry name" value="MlaA"/>
</dbReference>
<dbReference type="AlphaFoldDB" id="A0A848F4Z7"/>
<feature type="region of interest" description="Disordered" evidence="3">
    <location>
        <begin position="221"/>
        <end position="265"/>
    </location>
</feature>
<proteinExistence type="inferred from homology"/>
<keyword evidence="6" id="KW-1185">Reference proteome</keyword>
<evidence type="ECO:0000313" key="6">
    <source>
        <dbReference type="Proteomes" id="UP000574067"/>
    </source>
</evidence>
<organism evidence="5 6">
    <name type="scientific">Azohydromonas caseinilytica</name>
    <dbReference type="NCBI Taxonomy" id="2728836"/>
    <lineage>
        <taxon>Bacteria</taxon>
        <taxon>Pseudomonadati</taxon>
        <taxon>Pseudomonadota</taxon>
        <taxon>Betaproteobacteria</taxon>
        <taxon>Burkholderiales</taxon>
        <taxon>Sphaerotilaceae</taxon>
        <taxon>Azohydromonas</taxon>
    </lineage>
</organism>
<comment type="caution">
    <text evidence="5">The sequence shown here is derived from an EMBL/GenBank/DDBJ whole genome shotgun (WGS) entry which is preliminary data.</text>
</comment>
<sequence>MKHAPLLLAAALLSSGGAQAQSQSQTSRDPLERINRPIFSFNEAVDRTVLVPVATAYRDVVPSPVRTGVGNFIGNFADAWSAVNQFLQGKAHEGVHMSMRVIVNTFFGLGGVLDWGTEMGLERQSEDFGQTLGRWGLGAGPYLVLPFLGPSSVRDTAGLTLDLQTTPSAVLFGPTRDVAAATAVQVVHRRSELLQAGQLLEDVALDKYQFLRDAYLARRNSQVWDGNPPEEPEEPEDDAGTPDAPVESSAPAAPEAPTPAPIPAR</sequence>
<keyword evidence="2 4" id="KW-0732">Signal</keyword>
<dbReference type="Proteomes" id="UP000574067">
    <property type="component" value="Unassembled WGS sequence"/>
</dbReference>
<evidence type="ECO:0000256" key="3">
    <source>
        <dbReference type="SAM" id="MobiDB-lite"/>
    </source>
</evidence>
<dbReference type="PANTHER" id="PTHR30035">
    <property type="entry name" value="LIPOPROTEIN VACJ-RELATED"/>
    <property type="match status" value="1"/>
</dbReference>
<evidence type="ECO:0000256" key="1">
    <source>
        <dbReference type="ARBA" id="ARBA00010634"/>
    </source>
</evidence>
<dbReference type="PRINTS" id="PR01805">
    <property type="entry name" value="VACJLIPOPROT"/>
</dbReference>
<feature type="compositionally biased region" description="Acidic residues" evidence="3">
    <location>
        <begin position="228"/>
        <end position="240"/>
    </location>
</feature>
<evidence type="ECO:0000256" key="4">
    <source>
        <dbReference type="SAM" id="SignalP"/>
    </source>
</evidence>
<evidence type="ECO:0000313" key="5">
    <source>
        <dbReference type="EMBL" id="NML13443.1"/>
    </source>
</evidence>
<gene>
    <name evidence="5" type="ORF">HHL10_00425</name>
</gene>
<dbReference type="EMBL" id="JABBFW010000001">
    <property type="protein sequence ID" value="NML13443.1"/>
    <property type="molecule type" value="Genomic_DNA"/>
</dbReference>
<dbReference type="PANTHER" id="PTHR30035:SF3">
    <property type="entry name" value="INTERMEMBRANE PHOSPHOLIPID TRANSPORT SYSTEM LIPOPROTEIN MLAA"/>
    <property type="match status" value="1"/>
</dbReference>